<accession>A0A0C9UW93</accession>
<keyword evidence="2" id="KW-1185">Reference proteome</keyword>
<dbReference type="HOGENOM" id="CLU_197947_0_0_1"/>
<feature type="non-terminal residue" evidence="1">
    <location>
        <position position="50"/>
    </location>
</feature>
<feature type="non-terminal residue" evidence="1">
    <location>
        <position position="1"/>
    </location>
</feature>
<name>A0A0C9UW93_SPHS4</name>
<dbReference type="EMBL" id="KN837211">
    <property type="protein sequence ID" value="KIJ33517.1"/>
    <property type="molecule type" value="Genomic_DNA"/>
</dbReference>
<sequence length="50" mass="5799">LRDTFVWNVNDPLVTPELFAQSIVDDLKLPSHYANNIARTIHEQLQEHEA</sequence>
<dbReference type="GO" id="GO:0000228">
    <property type="term" value="C:nuclear chromosome"/>
    <property type="evidence" value="ECO:0007669"/>
    <property type="project" value="InterPro"/>
</dbReference>
<dbReference type="GO" id="GO:0006338">
    <property type="term" value="P:chromatin remodeling"/>
    <property type="evidence" value="ECO:0007669"/>
    <property type="project" value="InterPro"/>
</dbReference>
<dbReference type="OrthoDB" id="10258327at2759"/>
<evidence type="ECO:0000313" key="1">
    <source>
        <dbReference type="EMBL" id="KIJ33517.1"/>
    </source>
</evidence>
<gene>
    <name evidence="1" type="ORF">M422DRAFT_121116</name>
</gene>
<dbReference type="AlphaFoldDB" id="A0A0C9UW93"/>
<dbReference type="InterPro" id="IPR006939">
    <property type="entry name" value="SNF5"/>
</dbReference>
<dbReference type="Pfam" id="PF04855">
    <property type="entry name" value="SNF5"/>
    <property type="match status" value="1"/>
</dbReference>
<protein>
    <submittedName>
        <fullName evidence="1">Uncharacterized protein</fullName>
    </submittedName>
</protein>
<proteinExistence type="predicted"/>
<organism evidence="1 2">
    <name type="scientific">Sphaerobolus stellatus (strain SS14)</name>
    <dbReference type="NCBI Taxonomy" id="990650"/>
    <lineage>
        <taxon>Eukaryota</taxon>
        <taxon>Fungi</taxon>
        <taxon>Dikarya</taxon>
        <taxon>Basidiomycota</taxon>
        <taxon>Agaricomycotina</taxon>
        <taxon>Agaricomycetes</taxon>
        <taxon>Phallomycetidae</taxon>
        <taxon>Geastrales</taxon>
        <taxon>Sphaerobolaceae</taxon>
        <taxon>Sphaerobolus</taxon>
    </lineage>
</organism>
<evidence type="ECO:0000313" key="2">
    <source>
        <dbReference type="Proteomes" id="UP000054279"/>
    </source>
</evidence>
<dbReference type="Proteomes" id="UP000054279">
    <property type="component" value="Unassembled WGS sequence"/>
</dbReference>
<reference evidence="1 2" key="1">
    <citation type="submission" date="2014-06" db="EMBL/GenBank/DDBJ databases">
        <title>Evolutionary Origins and Diversification of the Mycorrhizal Mutualists.</title>
        <authorList>
            <consortium name="DOE Joint Genome Institute"/>
            <consortium name="Mycorrhizal Genomics Consortium"/>
            <person name="Kohler A."/>
            <person name="Kuo A."/>
            <person name="Nagy L.G."/>
            <person name="Floudas D."/>
            <person name="Copeland A."/>
            <person name="Barry K.W."/>
            <person name="Cichocki N."/>
            <person name="Veneault-Fourrey C."/>
            <person name="LaButti K."/>
            <person name="Lindquist E.A."/>
            <person name="Lipzen A."/>
            <person name="Lundell T."/>
            <person name="Morin E."/>
            <person name="Murat C."/>
            <person name="Riley R."/>
            <person name="Ohm R."/>
            <person name="Sun H."/>
            <person name="Tunlid A."/>
            <person name="Henrissat B."/>
            <person name="Grigoriev I.V."/>
            <person name="Hibbett D.S."/>
            <person name="Martin F."/>
        </authorList>
    </citation>
    <scope>NUCLEOTIDE SEQUENCE [LARGE SCALE GENOMIC DNA]</scope>
    <source>
        <strain evidence="1 2">SS14</strain>
    </source>
</reference>